<dbReference type="InterPro" id="IPR014756">
    <property type="entry name" value="Ig_E-set"/>
</dbReference>
<proteinExistence type="inferred from homology"/>
<comment type="caution">
    <text evidence="5">The sequence shown here is derived from an EMBL/GenBank/DDBJ whole genome shotgun (WGS) entry which is preliminary data.</text>
</comment>
<feature type="domain" description="Glycosyl hydrolase family 13 catalytic" evidence="4">
    <location>
        <begin position="166"/>
        <end position="577"/>
    </location>
</feature>
<sequence>MYVALWPGNVYPLGSHWDGKGTNFALFSENATAVELCLFDKNDQETRIKLTEVNNFVWHGYLPGIGPGQRYGFRVHGPWEPHKGHRFNANKVLIDPYAKAIDGVLRGSGAEVFAYSWEAKDSEKDLVFSELDDAHLVPKSVVIDQSFDWEGDQLLRTPWHETIIYETHVKGFTKLHPDIPEELRGTYSAIAHPAAIEHLQRLGITALELMPVHHFLALPGYLTDKGLTNYWGYDSINYFAPFSGYSSSGSLGQQVTEFKKMVKALHRAGIEVILDVVYNHTGEGNHLGPSLSLRGIDNTVYYRLIDDDKRLYMDFTGCGNSLYVRHPQVLKLIMDSLRYWVTEMHVDGFRFDLAAALARELFEVNSLAAFFDIIHQDPVLADVKLIAEPWDLGEGGYQVGQFPVLWSEWNGRYRDTVRDFWRGADETLGDFAYCFTGSPDLYSLNGRRPNASINFVTAHDGFTLNDLVSYNEKHNEANGENNCDGDVHNRSWNCGVEGETDDPEILNLRERLRRNFLATLMLSQGIPMLLGGDEMGRTQKGNNNTYCQDNELSWFDWNLNQDNEDLVNFTRELIYFRRQHPVFRRRKWFQGRPIHGKGVSDIAWFNPDGTEMTDEQWNIGYAKAIAVYLDGNQLASPGSRGERISDDSFLMFFNAHSETIEFNLPTDFGLHKCDWSLVIDTKEARFIQEENIYTGNHAVPVVGRSLVLLRRLD</sequence>
<dbReference type="InterPro" id="IPR006047">
    <property type="entry name" value="GH13_cat_dom"/>
</dbReference>
<gene>
    <name evidence="5" type="ORF">NIES2119_04970</name>
</gene>
<dbReference type="RefSeq" id="WP_073592348.1">
    <property type="nucleotide sequence ID" value="NZ_MRCE01000004.1"/>
</dbReference>
<keyword evidence="2" id="KW-0378">Hydrolase</keyword>
<dbReference type="Gene3D" id="2.60.40.1180">
    <property type="entry name" value="Golgi alpha-mannosidase II"/>
    <property type="match status" value="1"/>
</dbReference>
<dbReference type="AlphaFoldDB" id="A0A1U7IQB6"/>
<evidence type="ECO:0000313" key="6">
    <source>
        <dbReference type="Proteomes" id="UP000185860"/>
    </source>
</evidence>
<dbReference type="PANTHER" id="PTHR43002">
    <property type="entry name" value="GLYCOGEN DEBRANCHING ENZYME"/>
    <property type="match status" value="1"/>
</dbReference>
<reference evidence="5 6" key="1">
    <citation type="submission" date="2016-11" db="EMBL/GenBank/DDBJ databases">
        <title>Draft Genome Sequences of Nine Cyanobacterial Strains from Diverse Habitats.</title>
        <authorList>
            <person name="Zhu T."/>
            <person name="Hou S."/>
            <person name="Lu X."/>
            <person name="Hess W.R."/>
        </authorList>
    </citation>
    <scope>NUCLEOTIDE SEQUENCE [LARGE SCALE GENOMIC DNA]</scope>
    <source>
        <strain evidence="5 6">IAM M-71</strain>
    </source>
</reference>
<comment type="similarity">
    <text evidence="1">Belongs to the glycosyl hydrolase 13 family.</text>
</comment>
<evidence type="ECO:0000313" key="5">
    <source>
        <dbReference type="EMBL" id="OKH39627.1"/>
    </source>
</evidence>
<dbReference type="InterPro" id="IPR004193">
    <property type="entry name" value="Glyco_hydro_13_N"/>
</dbReference>
<dbReference type="Gene3D" id="3.20.20.80">
    <property type="entry name" value="Glycosidases"/>
    <property type="match status" value="1"/>
</dbReference>
<dbReference type="GO" id="GO:0005980">
    <property type="term" value="P:glycogen catabolic process"/>
    <property type="evidence" value="ECO:0007669"/>
    <property type="project" value="InterPro"/>
</dbReference>
<dbReference type="InterPro" id="IPR011837">
    <property type="entry name" value="Glycogen_debranch_GlgX"/>
</dbReference>
<dbReference type="STRING" id="454136.NIES2119_04970"/>
<keyword evidence="3" id="KW-0326">Glycosidase</keyword>
<dbReference type="Proteomes" id="UP000185860">
    <property type="component" value="Unassembled WGS sequence"/>
</dbReference>
<dbReference type="GO" id="GO:0004135">
    <property type="term" value="F:amylo-alpha-1,6-glucosidase activity"/>
    <property type="evidence" value="ECO:0007669"/>
    <property type="project" value="InterPro"/>
</dbReference>
<dbReference type="CDD" id="cd02856">
    <property type="entry name" value="E_set_GDE_Isoamylase_N"/>
    <property type="match status" value="1"/>
</dbReference>
<dbReference type="SUPFAM" id="SSF51011">
    <property type="entry name" value="Glycosyl hydrolase domain"/>
    <property type="match status" value="1"/>
</dbReference>
<evidence type="ECO:0000256" key="3">
    <source>
        <dbReference type="ARBA" id="ARBA00023295"/>
    </source>
</evidence>
<dbReference type="SUPFAM" id="SSF81296">
    <property type="entry name" value="E set domains"/>
    <property type="match status" value="1"/>
</dbReference>
<evidence type="ECO:0000259" key="4">
    <source>
        <dbReference type="SMART" id="SM00642"/>
    </source>
</evidence>
<dbReference type="OrthoDB" id="9761875at2"/>
<dbReference type="InterPro" id="IPR044505">
    <property type="entry name" value="GlgX_Isoamylase_N_E_set"/>
</dbReference>
<dbReference type="SMART" id="SM00642">
    <property type="entry name" value="Aamy"/>
    <property type="match status" value="1"/>
</dbReference>
<dbReference type="CDD" id="cd11326">
    <property type="entry name" value="AmyAc_Glg_debranch"/>
    <property type="match status" value="1"/>
</dbReference>
<dbReference type="InterPro" id="IPR013783">
    <property type="entry name" value="Ig-like_fold"/>
</dbReference>
<dbReference type="NCBIfam" id="TIGR02100">
    <property type="entry name" value="glgX_debranch"/>
    <property type="match status" value="1"/>
</dbReference>
<organism evidence="5 6">
    <name type="scientific">[Phormidium ambiguum] IAM M-71</name>
    <dbReference type="NCBI Taxonomy" id="454136"/>
    <lineage>
        <taxon>Bacteria</taxon>
        <taxon>Bacillati</taxon>
        <taxon>Cyanobacteriota</taxon>
        <taxon>Cyanophyceae</taxon>
        <taxon>Oscillatoriophycideae</taxon>
        <taxon>Aerosakkonematales</taxon>
        <taxon>Aerosakkonemataceae</taxon>
        <taxon>Floridanema</taxon>
    </lineage>
</organism>
<evidence type="ECO:0000256" key="2">
    <source>
        <dbReference type="ARBA" id="ARBA00022801"/>
    </source>
</evidence>
<dbReference type="InterPro" id="IPR013780">
    <property type="entry name" value="Glyco_hydro_b"/>
</dbReference>
<accession>A0A1U7IQB6</accession>
<evidence type="ECO:0000256" key="1">
    <source>
        <dbReference type="ARBA" id="ARBA00008061"/>
    </source>
</evidence>
<protein>
    <submittedName>
        <fullName evidence="5">Glycogen debranching enzyme GlgX</fullName>
    </submittedName>
</protein>
<dbReference type="SUPFAM" id="SSF51445">
    <property type="entry name" value="(Trans)glycosidases"/>
    <property type="match status" value="1"/>
</dbReference>
<name>A0A1U7IQB6_9CYAN</name>
<dbReference type="Gene3D" id="2.60.40.10">
    <property type="entry name" value="Immunoglobulins"/>
    <property type="match status" value="1"/>
</dbReference>
<dbReference type="EMBL" id="MRCE01000004">
    <property type="protein sequence ID" value="OKH39627.1"/>
    <property type="molecule type" value="Genomic_DNA"/>
</dbReference>
<dbReference type="InterPro" id="IPR017853">
    <property type="entry name" value="GH"/>
</dbReference>
<dbReference type="Pfam" id="PF02922">
    <property type="entry name" value="CBM_48"/>
    <property type="match status" value="1"/>
</dbReference>